<dbReference type="SUPFAM" id="SSF55008">
    <property type="entry name" value="HMA, heavy metal-associated domain"/>
    <property type="match status" value="1"/>
</dbReference>
<dbReference type="InterPro" id="IPR006121">
    <property type="entry name" value="HMA_dom"/>
</dbReference>
<dbReference type="EMBL" id="QXQB01000003">
    <property type="protein sequence ID" value="RJX38628.1"/>
    <property type="molecule type" value="Genomic_DNA"/>
</dbReference>
<dbReference type="NCBIfam" id="TIGR00003">
    <property type="entry name" value="copper ion binding protein"/>
    <property type="match status" value="1"/>
</dbReference>
<dbReference type="PRINTS" id="PR00944">
    <property type="entry name" value="CUEXPORT"/>
</dbReference>
<dbReference type="Proteomes" id="UP000267798">
    <property type="component" value="Unassembled WGS sequence"/>
</dbReference>
<dbReference type="RefSeq" id="WP_120111015.1">
    <property type="nucleotide sequence ID" value="NZ_QXQB01000003.1"/>
</dbReference>
<dbReference type="InterPro" id="IPR000428">
    <property type="entry name" value="Cu-bd"/>
</dbReference>
<name>A0A3A6PHY2_9BACL</name>
<dbReference type="FunFam" id="3.30.70.100:FF:000001">
    <property type="entry name" value="ATPase copper transporting beta"/>
    <property type="match status" value="1"/>
</dbReference>
<dbReference type="CDD" id="cd00371">
    <property type="entry name" value="HMA"/>
    <property type="match status" value="1"/>
</dbReference>
<dbReference type="GO" id="GO:0006825">
    <property type="term" value="P:copper ion transport"/>
    <property type="evidence" value="ECO:0007669"/>
    <property type="project" value="InterPro"/>
</dbReference>
<dbReference type="InterPro" id="IPR006122">
    <property type="entry name" value="HMA_Cu_ion-bd"/>
</dbReference>
<keyword evidence="1" id="KW-0479">Metal-binding</keyword>
<dbReference type="Pfam" id="PF00403">
    <property type="entry name" value="HMA"/>
    <property type="match status" value="1"/>
</dbReference>
<keyword evidence="4" id="KW-1185">Reference proteome</keyword>
<reference evidence="3 4" key="1">
    <citation type="submission" date="2018-09" db="EMBL/GenBank/DDBJ databases">
        <title>Paenibacillus aracenensis nov. sp. isolated from a cave in southern Spain.</title>
        <authorList>
            <person name="Jurado V."/>
            <person name="Gutierrez-Patricio S."/>
            <person name="Gonzalez-Pimentel J.L."/>
            <person name="Miller A.Z."/>
            <person name="Laiz L."/>
            <person name="Saiz-Jimenez C."/>
        </authorList>
    </citation>
    <scope>NUCLEOTIDE SEQUENCE [LARGE SCALE GENOMIC DNA]</scope>
    <source>
        <strain evidence="3 4">JCM 19203</strain>
    </source>
</reference>
<dbReference type="PROSITE" id="PS50846">
    <property type="entry name" value="HMA_2"/>
    <property type="match status" value="1"/>
</dbReference>
<evidence type="ECO:0000313" key="3">
    <source>
        <dbReference type="EMBL" id="RJX38628.1"/>
    </source>
</evidence>
<evidence type="ECO:0000259" key="2">
    <source>
        <dbReference type="PROSITE" id="PS50846"/>
    </source>
</evidence>
<organism evidence="3 4">
    <name type="scientific">Paenibacillus pinisoli</name>
    <dbReference type="NCBI Taxonomy" id="1276110"/>
    <lineage>
        <taxon>Bacteria</taxon>
        <taxon>Bacillati</taxon>
        <taxon>Bacillota</taxon>
        <taxon>Bacilli</taxon>
        <taxon>Bacillales</taxon>
        <taxon>Paenibacillaceae</taxon>
        <taxon>Paenibacillus</taxon>
    </lineage>
</organism>
<gene>
    <name evidence="3" type="ORF">D3P09_13815</name>
</gene>
<dbReference type="GO" id="GO:0005507">
    <property type="term" value="F:copper ion binding"/>
    <property type="evidence" value="ECO:0007669"/>
    <property type="project" value="InterPro"/>
</dbReference>
<comment type="caution">
    <text evidence="3">The sequence shown here is derived from an EMBL/GenBank/DDBJ whole genome shotgun (WGS) entry which is preliminary data.</text>
</comment>
<accession>A0A3A6PHY2</accession>
<dbReference type="AlphaFoldDB" id="A0A3A6PHY2"/>
<evidence type="ECO:0000313" key="4">
    <source>
        <dbReference type="Proteomes" id="UP000267798"/>
    </source>
</evidence>
<sequence>MANTVLKVEGMSCGHCVSSIEKALAEKGASGKVDLASKNVAVEYDESKLTLDAIKEAIEDQGYDVV</sequence>
<dbReference type="OrthoDB" id="9813965at2"/>
<protein>
    <submittedName>
        <fullName evidence="3">Copper chaperone</fullName>
    </submittedName>
</protein>
<dbReference type="Gene3D" id="3.30.70.100">
    <property type="match status" value="1"/>
</dbReference>
<feature type="domain" description="HMA" evidence="2">
    <location>
        <begin position="2"/>
        <end position="66"/>
    </location>
</feature>
<evidence type="ECO:0000256" key="1">
    <source>
        <dbReference type="ARBA" id="ARBA00022723"/>
    </source>
</evidence>
<dbReference type="InterPro" id="IPR036163">
    <property type="entry name" value="HMA_dom_sf"/>
</dbReference>
<proteinExistence type="predicted"/>